<dbReference type="RefSeq" id="WP_115921845.1">
    <property type="nucleotide sequence ID" value="NZ_QTUA01000001.1"/>
</dbReference>
<dbReference type="InterPro" id="IPR047817">
    <property type="entry name" value="ABC2_TM_bact-type"/>
</dbReference>
<dbReference type="GO" id="GO:0140359">
    <property type="term" value="F:ABC-type transporter activity"/>
    <property type="evidence" value="ECO:0007669"/>
    <property type="project" value="InterPro"/>
</dbReference>
<sequence length="277" mass="30328">MTTSEVGATATAATAVRTGNRSSPMHLFDYWLTVYKRTWRGSVITSFVTPWFYVVAMGVLLGGFVQADPATLEGSASYLAFVVPGMICAQSMQVGFGETTYPVMGMRKWEKTYEAQLATPLRVSDILQAHVVFILFRVLTTAVVFTVVLSFFDIFQRWWSGPVVVAVQVLVGLAAALPIYAYAVRAESESGFSVVFRLLMIPLTLFSGSFFPIASLPSALEAAARVSPLWQGVNLARMATTGQWHWPVALYNIAYLVVLAGAGYLLTVRGMRKELVP</sequence>
<evidence type="ECO:0000259" key="7">
    <source>
        <dbReference type="PROSITE" id="PS51012"/>
    </source>
</evidence>
<protein>
    <recommendedName>
        <fullName evidence="6">Transport permease protein</fullName>
    </recommendedName>
</protein>
<proteinExistence type="inferred from homology"/>
<accession>A0A3D9UKA6</accession>
<keyword evidence="6" id="KW-1003">Cell membrane</keyword>
<comment type="caution">
    <text evidence="8">The sequence shown here is derived from an EMBL/GenBank/DDBJ whole genome shotgun (WGS) entry which is preliminary data.</text>
</comment>
<dbReference type="PIRSF" id="PIRSF006648">
    <property type="entry name" value="DrrB"/>
    <property type="match status" value="1"/>
</dbReference>
<feature type="transmembrane region" description="Helical" evidence="6">
    <location>
        <begin position="43"/>
        <end position="65"/>
    </location>
</feature>
<name>A0A3D9UKA6_9MICO</name>
<feature type="transmembrane region" description="Helical" evidence="6">
    <location>
        <begin position="244"/>
        <end position="266"/>
    </location>
</feature>
<dbReference type="PANTHER" id="PTHR43229">
    <property type="entry name" value="NODULATION PROTEIN J"/>
    <property type="match status" value="1"/>
</dbReference>
<dbReference type="EMBL" id="QTUA01000001">
    <property type="protein sequence ID" value="REF29757.1"/>
    <property type="molecule type" value="Genomic_DNA"/>
</dbReference>
<dbReference type="PROSITE" id="PS51012">
    <property type="entry name" value="ABC_TM2"/>
    <property type="match status" value="1"/>
</dbReference>
<evidence type="ECO:0000313" key="9">
    <source>
        <dbReference type="Proteomes" id="UP000256253"/>
    </source>
</evidence>
<dbReference type="InterPro" id="IPR000412">
    <property type="entry name" value="ABC_2_transport"/>
</dbReference>
<comment type="subcellular location">
    <subcellularLocation>
        <location evidence="6">Cell membrane</location>
        <topology evidence="6">Multi-pass membrane protein</topology>
    </subcellularLocation>
    <subcellularLocation>
        <location evidence="1">Membrane</location>
        <topology evidence="1">Multi-pass membrane protein</topology>
    </subcellularLocation>
</comment>
<dbReference type="OrthoDB" id="9778589at2"/>
<keyword evidence="6" id="KW-0813">Transport</keyword>
<evidence type="ECO:0000256" key="3">
    <source>
        <dbReference type="ARBA" id="ARBA00022989"/>
    </source>
</evidence>
<reference evidence="8 9" key="1">
    <citation type="submission" date="2018-08" db="EMBL/GenBank/DDBJ databases">
        <title>Sequencing the genomes of 1000 actinobacteria strains.</title>
        <authorList>
            <person name="Klenk H.-P."/>
        </authorList>
    </citation>
    <scope>NUCLEOTIDE SEQUENCE [LARGE SCALE GENOMIC DNA]</scope>
    <source>
        <strain evidence="8 9">DSM 22967</strain>
    </source>
</reference>
<dbReference type="InterPro" id="IPR013525">
    <property type="entry name" value="ABC2_TM"/>
</dbReference>
<organism evidence="8 9">
    <name type="scientific">Calidifontibacter indicus</name>
    <dbReference type="NCBI Taxonomy" id="419650"/>
    <lineage>
        <taxon>Bacteria</taxon>
        <taxon>Bacillati</taxon>
        <taxon>Actinomycetota</taxon>
        <taxon>Actinomycetes</taxon>
        <taxon>Micrococcales</taxon>
        <taxon>Dermacoccaceae</taxon>
        <taxon>Calidifontibacter</taxon>
    </lineage>
</organism>
<dbReference type="Proteomes" id="UP000256253">
    <property type="component" value="Unassembled WGS sequence"/>
</dbReference>
<evidence type="ECO:0000256" key="1">
    <source>
        <dbReference type="ARBA" id="ARBA00004141"/>
    </source>
</evidence>
<keyword evidence="9" id="KW-1185">Reference proteome</keyword>
<evidence type="ECO:0000256" key="2">
    <source>
        <dbReference type="ARBA" id="ARBA00022692"/>
    </source>
</evidence>
<dbReference type="PRINTS" id="PR00164">
    <property type="entry name" value="ABC2TRNSPORT"/>
</dbReference>
<dbReference type="Pfam" id="PF01061">
    <property type="entry name" value="ABC2_membrane"/>
    <property type="match status" value="1"/>
</dbReference>
<evidence type="ECO:0000256" key="4">
    <source>
        <dbReference type="ARBA" id="ARBA00023136"/>
    </source>
</evidence>
<keyword evidence="2 6" id="KW-0812">Transmembrane</keyword>
<feature type="domain" description="ABC transmembrane type-2" evidence="7">
    <location>
        <begin position="41"/>
        <end position="274"/>
    </location>
</feature>
<keyword evidence="5" id="KW-0046">Antibiotic resistance</keyword>
<dbReference type="GO" id="GO:0046677">
    <property type="term" value="P:response to antibiotic"/>
    <property type="evidence" value="ECO:0007669"/>
    <property type="project" value="UniProtKB-KW"/>
</dbReference>
<evidence type="ECO:0000313" key="8">
    <source>
        <dbReference type="EMBL" id="REF29757.1"/>
    </source>
</evidence>
<dbReference type="PANTHER" id="PTHR43229:SF2">
    <property type="entry name" value="NODULATION PROTEIN J"/>
    <property type="match status" value="1"/>
</dbReference>
<comment type="similarity">
    <text evidence="6">Belongs to the ABC-2 integral membrane protein family.</text>
</comment>
<dbReference type="InterPro" id="IPR051784">
    <property type="entry name" value="Nod_factor_ABC_transporter"/>
</dbReference>
<feature type="transmembrane region" description="Helical" evidence="6">
    <location>
        <begin position="131"/>
        <end position="152"/>
    </location>
</feature>
<keyword evidence="4 6" id="KW-0472">Membrane</keyword>
<feature type="transmembrane region" description="Helical" evidence="6">
    <location>
        <begin position="194"/>
        <end position="214"/>
    </location>
</feature>
<dbReference type="AlphaFoldDB" id="A0A3D9UKA6"/>
<gene>
    <name evidence="8" type="ORF">DFJ65_0725</name>
</gene>
<keyword evidence="3 6" id="KW-1133">Transmembrane helix</keyword>
<feature type="transmembrane region" description="Helical" evidence="6">
    <location>
        <begin position="77"/>
        <end position="97"/>
    </location>
</feature>
<evidence type="ECO:0000256" key="5">
    <source>
        <dbReference type="ARBA" id="ARBA00023251"/>
    </source>
</evidence>
<feature type="transmembrane region" description="Helical" evidence="6">
    <location>
        <begin position="158"/>
        <end position="182"/>
    </location>
</feature>
<dbReference type="GO" id="GO:0043190">
    <property type="term" value="C:ATP-binding cassette (ABC) transporter complex"/>
    <property type="evidence" value="ECO:0007669"/>
    <property type="project" value="InterPro"/>
</dbReference>
<evidence type="ECO:0000256" key="6">
    <source>
        <dbReference type="RuleBase" id="RU361157"/>
    </source>
</evidence>